<sequence length="90" mass="10796">MKSVLDTYHLDFPYRKVVLAPELSFQHTFFPYHTDYIGNEQYDDWLKDKRKVKSPLKHKQLKAAEVLLKHSQTTYVKRPAWDVEKGLMEE</sequence>
<evidence type="ECO:0000313" key="1">
    <source>
        <dbReference type="EMBL" id="ARI76759.1"/>
    </source>
</evidence>
<name>A0A1W5ZTZ6_9BACI</name>
<gene>
    <name evidence="1" type="ORF">HM131_07840</name>
</gene>
<keyword evidence="2" id="KW-1185">Reference proteome</keyword>
<evidence type="ECO:0000313" key="2">
    <source>
        <dbReference type="Proteomes" id="UP000192527"/>
    </source>
</evidence>
<dbReference type="STRING" id="402384.HM131_07840"/>
<dbReference type="AlphaFoldDB" id="A0A1W5ZTZ6"/>
<organism evidence="1 2">
    <name type="scientific">Halobacillus mangrovi</name>
    <dbReference type="NCBI Taxonomy" id="402384"/>
    <lineage>
        <taxon>Bacteria</taxon>
        <taxon>Bacillati</taxon>
        <taxon>Bacillota</taxon>
        <taxon>Bacilli</taxon>
        <taxon>Bacillales</taxon>
        <taxon>Bacillaceae</taxon>
        <taxon>Halobacillus</taxon>
    </lineage>
</organism>
<dbReference type="KEGG" id="hmn:HM131_07840"/>
<dbReference type="Proteomes" id="UP000192527">
    <property type="component" value="Chromosome"/>
</dbReference>
<accession>A0A1W5ZTZ6</accession>
<dbReference type="EMBL" id="CP020772">
    <property type="protein sequence ID" value="ARI76759.1"/>
    <property type="molecule type" value="Genomic_DNA"/>
</dbReference>
<dbReference type="OrthoDB" id="2433183at2"/>
<protein>
    <submittedName>
        <fullName evidence="1">Uncharacterized protein</fullName>
    </submittedName>
</protein>
<dbReference type="RefSeq" id="WP_085029236.1">
    <property type="nucleotide sequence ID" value="NZ_CP020772.1"/>
</dbReference>
<reference evidence="1 2" key="1">
    <citation type="submission" date="2017-04" db="EMBL/GenBank/DDBJ databases">
        <title>The whole genome sequencing and assembly of Halobacillus mangrovi strain.</title>
        <authorList>
            <person name="Lee S.-J."/>
            <person name="Park M.-K."/>
            <person name="Kim J.-Y."/>
            <person name="Lee Y.-J."/>
            <person name="Yi H."/>
            <person name="Bahn Y.-S."/>
            <person name="Kim J.F."/>
            <person name="Lee D.-W."/>
        </authorList>
    </citation>
    <scope>NUCLEOTIDE SEQUENCE [LARGE SCALE GENOMIC DNA]</scope>
    <source>
        <strain evidence="1 2">KTB 131</strain>
    </source>
</reference>
<proteinExistence type="predicted"/>